<reference evidence="3" key="1">
    <citation type="journal article" date="2019" name="bioRxiv">
        <title>Genomics, evolutionary history and diagnostics of the Alternaria alternata species group including apple and Asian pear pathotypes.</title>
        <authorList>
            <person name="Armitage A.D."/>
            <person name="Cockerton H.M."/>
            <person name="Sreenivasaprasad S."/>
            <person name="Woodhall J.W."/>
            <person name="Lane C.R."/>
            <person name="Harrison R.J."/>
            <person name="Clarkson J.P."/>
        </authorList>
    </citation>
    <scope>NUCLEOTIDE SEQUENCE [LARGE SCALE GENOMIC DNA]</scope>
    <source>
        <strain evidence="3">RGR 97.0016</strain>
    </source>
</reference>
<proteinExistence type="predicted"/>
<accession>A0A4Q4SJ79</accession>
<dbReference type="AlphaFoldDB" id="A0A4Q4SJ79"/>
<dbReference type="Gene3D" id="1.25.40.20">
    <property type="entry name" value="Ankyrin repeat-containing domain"/>
    <property type="match status" value="1"/>
</dbReference>
<keyword evidence="3" id="KW-1185">Reference proteome</keyword>
<dbReference type="InterPro" id="IPR036770">
    <property type="entry name" value="Ankyrin_rpt-contain_sf"/>
</dbReference>
<sequence>MKRLEKSAQRYPYKSWKSSDRRWFELWSTVEKAHPDLLLQQRKGLENVLSRPWFKRVWIIPEVVNARSAEVACGLKTVSSPIFVVTPSLLGVTPDFHCQAVMDIMPGPGRKYSWWTKDPDSGTILLKFKGGEAADPKDKIYALLGLCRDINEALLPNYRKSLAEVIQDTVAALLRIEDGWKSTCLLPEWNLSEFYKNLPSLVDTVSRWAIKEGQITTLETIMHRNNVLVVGGSFGPESLLWEPIVHLDTAIVQSLFEMGTDVDFRNKKSCDALVAAVKNGHRQTVKLLLERFTKVDGSGDDYNNILRHADLRELLPETGGSSYVLGGKNVDGSQVTSADDSINSTKNSHTYVNSTSDREEWDDITEVNIGGSHRVPDTRVQQQKFEDVDVQSLVSEEGDTASSASMPLPSWASETELIIIGVFAKSSVLSPLYSKALQLMPEERFINNFRRLLKAFHGNLVTSDNSNVTRQLAKLLRSKQR</sequence>
<evidence type="ECO:0000313" key="3">
    <source>
        <dbReference type="Proteomes" id="UP000293823"/>
    </source>
</evidence>
<dbReference type="PANTHER" id="PTHR24148:SF64">
    <property type="entry name" value="HETEROKARYON INCOMPATIBILITY DOMAIN-CONTAINING PROTEIN"/>
    <property type="match status" value="1"/>
</dbReference>
<dbReference type="InterPro" id="IPR052895">
    <property type="entry name" value="HetReg/Transcr_Mod"/>
</dbReference>
<evidence type="ECO:0000313" key="2">
    <source>
        <dbReference type="EMBL" id="RYO70149.1"/>
    </source>
</evidence>
<feature type="region of interest" description="Disordered" evidence="1">
    <location>
        <begin position="335"/>
        <end position="357"/>
    </location>
</feature>
<protein>
    <submittedName>
        <fullName evidence="2">Uncharacterized protein</fullName>
    </submittedName>
</protein>
<feature type="compositionally biased region" description="Polar residues" evidence="1">
    <location>
        <begin position="335"/>
        <end position="355"/>
    </location>
</feature>
<dbReference type="SUPFAM" id="SSF48403">
    <property type="entry name" value="Ankyrin repeat"/>
    <property type="match status" value="1"/>
</dbReference>
<dbReference type="PANTHER" id="PTHR24148">
    <property type="entry name" value="ANKYRIN REPEAT DOMAIN-CONTAINING PROTEIN 39 HOMOLOG-RELATED"/>
    <property type="match status" value="1"/>
</dbReference>
<name>A0A4Q4SJ79_9PLEO</name>
<comment type="caution">
    <text evidence="2">The sequence shown here is derived from an EMBL/GenBank/DDBJ whole genome shotgun (WGS) entry which is preliminary data.</text>
</comment>
<evidence type="ECO:0000256" key="1">
    <source>
        <dbReference type="SAM" id="MobiDB-lite"/>
    </source>
</evidence>
<organism evidence="2 3">
    <name type="scientific">Alternaria arborescens</name>
    <dbReference type="NCBI Taxonomy" id="156630"/>
    <lineage>
        <taxon>Eukaryota</taxon>
        <taxon>Fungi</taxon>
        <taxon>Dikarya</taxon>
        <taxon>Ascomycota</taxon>
        <taxon>Pezizomycotina</taxon>
        <taxon>Dothideomycetes</taxon>
        <taxon>Pleosporomycetidae</taxon>
        <taxon>Pleosporales</taxon>
        <taxon>Pleosporineae</taxon>
        <taxon>Pleosporaceae</taxon>
        <taxon>Alternaria</taxon>
        <taxon>Alternaria sect. Alternaria</taxon>
    </lineage>
</organism>
<dbReference type="EMBL" id="PEJP01000011">
    <property type="protein sequence ID" value="RYO70149.1"/>
    <property type="molecule type" value="Genomic_DNA"/>
</dbReference>
<gene>
    <name evidence="2" type="ORF">AA0113_g3557</name>
</gene>
<dbReference type="Proteomes" id="UP000293823">
    <property type="component" value="Unassembled WGS sequence"/>
</dbReference>
<dbReference type="OrthoDB" id="194358at2759"/>